<dbReference type="NCBIfam" id="TIGR01011">
    <property type="entry name" value="rpsB_bact"/>
    <property type="match status" value="1"/>
</dbReference>
<name>A0A2M8FEX7_9BACT</name>
<evidence type="ECO:0000256" key="3">
    <source>
        <dbReference type="ARBA" id="ARBA00023274"/>
    </source>
</evidence>
<dbReference type="InterPro" id="IPR001865">
    <property type="entry name" value="Ribosomal_uS2"/>
</dbReference>
<dbReference type="PANTHER" id="PTHR12534:SF0">
    <property type="entry name" value="SMALL RIBOSOMAL SUBUNIT PROTEIN US2M"/>
    <property type="match status" value="1"/>
</dbReference>
<comment type="caution">
    <text evidence="6">The sequence shown here is derived from an EMBL/GenBank/DDBJ whole genome shotgun (WGS) entry which is preliminary data.</text>
</comment>
<proteinExistence type="inferred from homology"/>
<dbReference type="Gene3D" id="3.40.50.10490">
    <property type="entry name" value="Glucose-6-phosphate isomerase like protein, domain 1"/>
    <property type="match status" value="1"/>
</dbReference>
<dbReference type="SUPFAM" id="SSF52313">
    <property type="entry name" value="Ribosomal protein S2"/>
    <property type="match status" value="1"/>
</dbReference>
<evidence type="ECO:0000256" key="4">
    <source>
        <dbReference type="ARBA" id="ARBA00035256"/>
    </source>
</evidence>
<evidence type="ECO:0000313" key="7">
    <source>
        <dbReference type="Proteomes" id="UP000230391"/>
    </source>
</evidence>
<evidence type="ECO:0000313" key="6">
    <source>
        <dbReference type="EMBL" id="PJC56186.1"/>
    </source>
</evidence>
<dbReference type="InterPro" id="IPR005706">
    <property type="entry name" value="Ribosomal_uS2_bac/mit/plastid"/>
</dbReference>
<dbReference type="HAMAP" id="MF_00291_B">
    <property type="entry name" value="Ribosomal_uS2_B"/>
    <property type="match status" value="1"/>
</dbReference>
<dbReference type="Gene3D" id="1.10.287.610">
    <property type="entry name" value="Helix hairpin bin"/>
    <property type="match status" value="1"/>
</dbReference>
<dbReference type="InterPro" id="IPR023591">
    <property type="entry name" value="Ribosomal_uS2_flav_dom_sf"/>
</dbReference>
<gene>
    <name evidence="5 6" type="primary">rpsB</name>
    <name evidence="6" type="ORF">CO026_01720</name>
</gene>
<dbReference type="Pfam" id="PF00318">
    <property type="entry name" value="Ribosomal_S2"/>
    <property type="match status" value="1"/>
</dbReference>
<dbReference type="EMBL" id="PFRD01000069">
    <property type="protein sequence ID" value="PJC56186.1"/>
    <property type="molecule type" value="Genomic_DNA"/>
</dbReference>
<keyword evidence="2 5" id="KW-0689">Ribosomal protein</keyword>
<dbReference type="PRINTS" id="PR00395">
    <property type="entry name" value="RIBOSOMALS2"/>
</dbReference>
<sequence length="261" mass="29031">MSTPTNQTLIERLFSAGAHFGFKKSRRHPTVTPYLFASKDGNDIFDLEVTAGLVETAANFLEEAGKNGKNVVFVGTKDEISRIVKDMAEKVSMPYVTNRWIGGMFTNFSEIKKRILRLESLTQEQESGELERKYTKKERVLITREMDKLKFNFGGIATLTRPADIMLVVDPRHDSIAVREAHDLGIPVVALMSSDCDASQIKYPVVVNDALQSSVALVLHELVVALETGKSAFVPRVVAPRATTTPRTLTESRPRQPRVNA</sequence>
<dbReference type="Proteomes" id="UP000230391">
    <property type="component" value="Unassembled WGS sequence"/>
</dbReference>
<organism evidence="6 7">
    <name type="scientific">Candidatus Kaiserbacteria bacterium CG_4_9_14_0_2_um_filter_41_32</name>
    <dbReference type="NCBI Taxonomy" id="1974601"/>
    <lineage>
        <taxon>Bacteria</taxon>
        <taxon>Candidatus Kaiseribacteriota</taxon>
    </lineage>
</organism>
<reference evidence="7" key="1">
    <citation type="submission" date="2017-09" db="EMBL/GenBank/DDBJ databases">
        <title>Depth-based differentiation of microbial function through sediment-hosted aquifers and enrichment of novel symbionts in the deep terrestrial subsurface.</title>
        <authorList>
            <person name="Probst A.J."/>
            <person name="Ladd B."/>
            <person name="Jarett J.K."/>
            <person name="Geller-Mcgrath D.E."/>
            <person name="Sieber C.M.K."/>
            <person name="Emerson J.B."/>
            <person name="Anantharaman K."/>
            <person name="Thomas B.C."/>
            <person name="Malmstrom R."/>
            <person name="Stieglmeier M."/>
            <person name="Klingl A."/>
            <person name="Woyke T."/>
            <person name="Ryan C.M."/>
            <person name="Banfield J.F."/>
        </authorList>
    </citation>
    <scope>NUCLEOTIDE SEQUENCE [LARGE SCALE GENOMIC DNA]</scope>
</reference>
<dbReference type="CDD" id="cd01425">
    <property type="entry name" value="RPS2"/>
    <property type="match status" value="1"/>
</dbReference>
<evidence type="ECO:0000256" key="1">
    <source>
        <dbReference type="ARBA" id="ARBA00006242"/>
    </source>
</evidence>
<dbReference type="GO" id="GO:0022627">
    <property type="term" value="C:cytosolic small ribosomal subunit"/>
    <property type="evidence" value="ECO:0007669"/>
    <property type="project" value="TreeGrafter"/>
</dbReference>
<protein>
    <recommendedName>
        <fullName evidence="4 5">Small ribosomal subunit protein uS2</fullName>
    </recommendedName>
</protein>
<dbReference type="AlphaFoldDB" id="A0A2M8FEX7"/>
<comment type="similarity">
    <text evidence="1 5">Belongs to the universal ribosomal protein uS2 family.</text>
</comment>
<dbReference type="GO" id="GO:0003735">
    <property type="term" value="F:structural constituent of ribosome"/>
    <property type="evidence" value="ECO:0007669"/>
    <property type="project" value="InterPro"/>
</dbReference>
<dbReference type="GO" id="GO:0006412">
    <property type="term" value="P:translation"/>
    <property type="evidence" value="ECO:0007669"/>
    <property type="project" value="UniProtKB-UniRule"/>
</dbReference>
<evidence type="ECO:0000256" key="5">
    <source>
        <dbReference type="HAMAP-Rule" id="MF_00291"/>
    </source>
</evidence>
<evidence type="ECO:0000256" key="2">
    <source>
        <dbReference type="ARBA" id="ARBA00022980"/>
    </source>
</evidence>
<dbReference type="PANTHER" id="PTHR12534">
    <property type="entry name" value="30S RIBOSOMAL PROTEIN S2 PROKARYOTIC AND ORGANELLAR"/>
    <property type="match status" value="1"/>
</dbReference>
<keyword evidence="3 5" id="KW-0687">Ribonucleoprotein</keyword>
<accession>A0A2M8FEX7</accession>